<keyword evidence="3" id="KW-1185">Reference proteome</keyword>
<name>A0ABV9ZSA9_9ACTN</name>
<comment type="caution">
    <text evidence="2">The sequence shown here is derived from an EMBL/GenBank/DDBJ whole genome shotgun (WGS) entry which is preliminary data.</text>
</comment>
<evidence type="ECO:0000313" key="2">
    <source>
        <dbReference type="EMBL" id="MFC5144289.1"/>
    </source>
</evidence>
<accession>A0ABV9ZSA9</accession>
<evidence type="ECO:0000256" key="1">
    <source>
        <dbReference type="SAM" id="MobiDB-lite"/>
    </source>
</evidence>
<feature type="region of interest" description="Disordered" evidence="1">
    <location>
        <begin position="45"/>
        <end position="85"/>
    </location>
</feature>
<dbReference type="RefSeq" id="WP_382038027.1">
    <property type="nucleotide sequence ID" value="NZ_JBHSKJ010000003.1"/>
</dbReference>
<organism evidence="2 3">
    <name type="scientific">Streptomyces aureoversilis</name>
    <dbReference type="NCBI Taxonomy" id="67277"/>
    <lineage>
        <taxon>Bacteria</taxon>
        <taxon>Bacillati</taxon>
        <taxon>Actinomycetota</taxon>
        <taxon>Actinomycetes</taxon>
        <taxon>Kitasatosporales</taxon>
        <taxon>Streptomycetaceae</taxon>
        <taxon>Streptomyces</taxon>
    </lineage>
</organism>
<dbReference type="Proteomes" id="UP001596222">
    <property type="component" value="Unassembled WGS sequence"/>
</dbReference>
<reference evidence="3" key="1">
    <citation type="journal article" date="2019" name="Int. J. Syst. Evol. Microbiol.">
        <title>The Global Catalogue of Microorganisms (GCM) 10K type strain sequencing project: providing services to taxonomists for standard genome sequencing and annotation.</title>
        <authorList>
            <consortium name="The Broad Institute Genomics Platform"/>
            <consortium name="The Broad Institute Genome Sequencing Center for Infectious Disease"/>
            <person name="Wu L."/>
            <person name="Ma J."/>
        </authorList>
    </citation>
    <scope>NUCLEOTIDE SEQUENCE [LARGE SCALE GENOMIC DNA]</scope>
    <source>
        <strain evidence="3">CGMCC 4.1641</strain>
    </source>
</reference>
<dbReference type="EMBL" id="JBHSKJ010000003">
    <property type="protein sequence ID" value="MFC5144289.1"/>
    <property type="molecule type" value="Genomic_DNA"/>
</dbReference>
<protein>
    <submittedName>
        <fullName evidence="2">Uncharacterized protein</fullName>
    </submittedName>
</protein>
<gene>
    <name evidence="2" type="ORF">ACFPP6_06260</name>
</gene>
<proteinExistence type="predicted"/>
<evidence type="ECO:0000313" key="3">
    <source>
        <dbReference type="Proteomes" id="UP001596222"/>
    </source>
</evidence>
<sequence>MPFDLPEEVAVVGGPLKKYRIRTPSGAESVVKYNETDAARLGLTDADLADVPAPGTEAGEPSGKARPTARNKARTTANKAGGGGD</sequence>